<name>A0A0A8ZB30_ARUDO</name>
<keyword evidence="1" id="KW-1133">Transmembrane helix</keyword>
<keyword evidence="1" id="KW-0812">Transmembrane</keyword>
<reference evidence="2" key="2">
    <citation type="journal article" date="2015" name="Data Brief">
        <title>Shoot transcriptome of the giant reed, Arundo donax.</title>
        <authorList>
            <person name="Barrero R.A."/>
            <person name="Guerrero F.D."/>
            <person name="Moolhuijzen P."/>
            <person name="Goolsby J.A."/>
            <person name="Tidwell J."/>
            <person name="Bellgard S.E."/>
            <person name="Bellgard M.I."/>
        </authorList>
    </citation>
    <scope>NUCLEOTIDE SEQUENCE</scope>
    <source>
        <tissue evidence="2">Shoot tissue taken approximately 20 cm above the soil surface</tissue>
    </source>
</reference>
<accession>A0A0A8ZB30</accession>
<protein>
    <submittedName>
        <fullName evidence="2">Uncharacterized protein</fullName>
    </submittedName>
</protein>
<sequence>MFHSTSYFAEHMMRRMPQYLGSMVPKLIFDNLLAPTVLFFLY</sequence>
<proteinExistence type="predicted"/>
<dbReference type="EMBL" id="GBRH01263945">
    <property type="protein sequence ID" value="JAD33950.1"/>
    <property type="molecule type" value="Transcribed_RNA"/>
</dbReference>
<keyword evidence="1" id="KW-0472">Membrane</keyword>
<feature type="transmembrane region" description="Helical" evidence="1">
    <location>
        <begin position="20"/>
        <end position="41"/>
    </location>
</feature>
<evidence type="ECO:0000313" key="2">
    <source>
        <dbReference type="EMBL" id="JAD33950.1"/>
    </source>
</evidence>
<evidence type="ECO:0000256" key="1">
    <source>
        <dbReference type="SAM" id="Phobius"/>
    </source>
</evidence>
<reference evidence="2" key="1">
    <citation type="submission" date="2014-09" db="EMBL/GenBank/DDBJ databases">
        <authorList>
            <person name="Magalhaes I.L.F."/>
            <person name="Oliveira U."/>
            <person name="Santos F.R."/>
            <person name="Vidigal T.H.D.A."/>
            <person name="Brescovit A.D."/>
            <person name="Santos A.J."/>
        </authorList>
    </citation>
    <scope>NUCLEOTIDE SEQUENCE</scope>
    <source>
        <tissue evidence="2">Shoot tissue taken approximately 20 cm above the soil surface</tissue>
    </source>
</reference>
<organism evidence="2">
    <name type="scientific">Arundo donax</name>
    <name type="common">Giant reed</name>
    <name type="synonym">Donax arundinaceus</name>
    <dbReference type="NCBI Taxonomy" id="35708"/>
    <lineage>
        <taxon>Eukaryota</taxon>
        <taxon>Viridiplantae</taxon>
        <taxon>Streptophyta</taxon>
        <taxon>Embryophyta</taxon>
        <taxon>Tracheophyta</taxon>
        <taxon>Spermatophyta</taxon>
        <taxon>Magnoliopsida</taxon>
        <taxon>Liliopsida</taxon>
        <taxon>Poales</taxon>
        <taxon>Poaceae</taxon>
        <taxon>PACMAD clade</taxon>
        <taxon>Arundinoideae</taxon>
        <taxon>Arundineae</taxon>
        <taxon>Arundo</taxon>
    </lineage>
</organism>
<dbReference type="AlphaFoldDB" id="A0A0A8ZB30"/>